<evidence type="ECO:0000313" key="1">
    <source>
        <dbReference type="EMBL" id="KAJ7611469.1"/>
    </source>
</evidence>
<dbReference type="AlphaFoldDB" id="A0AAD7FA06"/>
<accession>A0AAD7FA06</accession>
<keyword evidence="2" id="KW-1185">Reference proteome</keyword>
<organism evidence="1 2">
    <name type="scientific">Mycena rosella</name>
    <name type="common">Pink bonnet</name>
    <name type="synonym">Agaricus rosellus</name>
    <dbReference type="NCBI Taxonomy" id="1033263"/>
    <lineage>
        <taxon>Eukaryota</taxon>
        <taxon>Fungi</taxon>
        <taxon>Dikarya</taxon>
        <taxon>Basidiomycota</taxon>
        <taxon>Agaricomycotina</taxon>
        <taxon>Agaricomycetes</taxon>
        <taxon>Agaricomycetidae</taxon>
        <taxon>Agaricales</taxon>
        <taxon>Marasmiineae</taxon>
        <taxon>Mycenaceae</taxon>
        <taxon>Mycena</taxon>
    </lineage>
</organism>
<gene>
    <name evidence="1" type="ORF">B0H17DRAFT_1153500</name>
</gene>
<proteinExistence type="predicted"/>
<reference evidence="1" key="1">
    <citation type="submission" date="2023-03" db="EMBL/GenBank/DDBJ databases">
        <title>Massive genome expansion in bonnet fungi (Mycena s.s.) driven by repeated elements and novel gene families across ecological guilds.</title>
        <authorList>
            <consortium name="Lawrence Berkeley National Laboratory"/>
            <person name="Harder C.B."/>
            <person name="Miyauchi S."/>
            <person name="Viragh M."/>
            <person name="Kuo A."/>
            <person name="Thoen E."/>
            <person name="Andreopoulos B."/>
            <person name="Lu D."/>
            <person name="Skrede I."/>
            <person name="Drula E."/>
            <person name="Henrissat B."/>
            <person name="Morin E."/>
            <person name="Kohler A."/>
            <person name="Barry K."/>
            <person name="LaButti K."/>
            <person name="Morin E."/>
            <person name="Salamov A."/>
            <person name="Lipzen A."/>
            <person name="Mereny Z."/>
            <person name="Hegedus B."/>
            <person name="Baldrian P."/>
            <person name="Stursova M."/>
            <person name="Weitz H."/>
            <person name="Taylor A."/>
            <person name="Grigoriev I.V."/>
            <person name="Nagy L.G."/>
            <person name="Martin F."/>
            <person name="Kauserud H."/>
        </authorList>
    </citation>
    <scope>NUCLEOTIDE SEQUENCE</scope>
    <source>
        <strain evidence="1">CBHHK067</strain>
    </source>
</reference>
<evidence type="ECO:0000313" key="2">
    <source>
        <dbReference type="Proteomes" id="UP001221757"/>
    </source>
</evidence>
<sequence>MAYLEEMIQDCERSGTMTRSKSQWVCEIRPRREGRSAVGQYALDAEERWRDLKRQNLRNKGQALSCCVSVETEIARAVWDEVGTVSSGMKGSFGAMTVRSRMVRHREPENVVQPTLKARRTDIGIKKLGIKRLVSWAEIQVRLQAQSRIRTSSLRNQRFTAFSTVIDQSWSSCAELPARSVEVWLCVATRLAQPGDGRLVTARSIFVEACDTRLDWAGGGG</sequence>
<comment type="caution">
    <text evidence="1">The sequence shown here is derived from an EMBL/GenBank/DDBJ whole genome shotgun (WGS) entry which is preliminary data.</text>
</comment>
<protein>
    <submittedName>
        <fullName evidence="1">Uncharacterized protein</fullName>
    </submittedName>
</protein>
<dbReference type="EMBL" id="JARKIE010000969">
    <property type="protein sequence ID" value="KAJ7611469.1"/>
    <property type="molecule type" value="Genomic_DNA"/>
</dbReference>
<dbReference type="Proteomes" id="UP001221757">
    <property type="component" value="Unassembled WGS sequence"/>
</dbReference>
<name>A0AAD7FA06_MYCRO</name>